<evidence type="ECO:0008006" key="2">
    <source>
        <dbReference type="Google" id="ProtNLM"/>
    </source>
</evidence>
<protein>
    <recommendedName>
        <fullName evidence="2">XRE family transcriptional regulator</fullName>
    </recommendedName>
</protein>
<dbReference type="RefSeq" id="WP_012816611.1">
    <property type="nucleotide sequence ID" value="NC_013329.1"/>
</dbReference>
<name>D2J8D0_STAAU</name>
<reference evidence="1" key="2">
    <citation type="submission" date="2009-12" db="EMBL/GenBank/DDBJ databases">
        <authorList>
            <person name="Summers A.O."/>
            <person name="Shearer J."/>
            <person name="Wireman J."/>
        </authorList>
    </citation>
    <scope>NUCLEOTIDE SEQUENCE</scope>
    <source>
        <strain evidence="1">Y74T</strain>
        <plasmid evidence="1">pWBG758</plasmid>
    </source>
</reference>
<geneLocation type="plasmid" evidence="1">
    <name>pWBG758</name>
</geneLocation>
<proteinExistence type="predicted"/>
<keyword evidence="1" id="KW-0614">Plasmid</keyword>
<reference evidence="1" key="1">
    <citation type="submission" date="2009-08" db="EMBL/GenBank/DDBJ databases">
        <authorList>
            <person name="Gill J."/>
            <person name="Borman J."/>
            <person name="Shetty J."/>
            <person name="Hostetler J."/>
            <person name="Durkin S."/>
            <person name="Montgomery B."/>
        </authorList>
    </citation>
    <scope>NUCLEOTIDE SEQUENCE</scope>
    <source>
        <strain evidence="1">Y74T</strain>
        <plasmid evidence="1">pWBG758</plasmid>
    </source>
</reference>
<organism evidence="1">
    <name type="scientific">Staphylococcus aureus</name>
    <dbReference type="NCBI Taxonomy" id="1280"/>
    <lineage>
        <taxon>Bacteria</taxon>
        <taxon>Bacillati</taxon>
        <taxon>Bacillota</taxon>
        <taxon>Bacilli</taxon>
        <taxon>Bacillales</taxon>
        <taxon>Staphylococcaceae</taxon>
        <taxon>Staphylococcus</taxon>
    </lineage>
</organism>
<gene>
    <name evidence="1" type="ORF">SAP040A_048</name>
</gene>
<dbReference type="AlphaFoldDB" id="D2J8D0"/>
<accession>D2J8D0</accession>
<sequence>MVSTLERKTNLQKMNDRLRFKMMIFRKNHFEPPYTNLERRSGLPPHTLSHWVKGRDLNREKLEKIERLINKEF</sequence>
<dbReference type="EMBL" id="GQ900400">
    <property type="protein sequence ID" value="ACZ59030.1"/>
    <property type="molecule type" value="Genomic_DNA"/>
</dbReference>
<evidence type="ECO:0000313" key="1">
    <source>
        <dbReference type="EMBL" id="ACZ59030.1"/>
    </source>
</evidence>